<reference evidence="2 3" key="1">
    <citation type="journal article" date="2019" name="Sci. Rep.">
        <title>A high-quality genome of Eragrostis curvula grass provides insights into Poaceae evolution and supports new strategies to enhance forage quality.</title>
        <authorList>
            <person name="Carballo J."/>
            <person name="Santos B.A.C.M."/>
            <person name="Zappacosta D."/>
            <person name="Garbus I."/>
            <person name="Selva J.P."/>
            <person name="Gallo C.A."/>
            <person name="Diaz A."/>
            <person name="Albertini E."/>
            <person name="Caccamo M."/>
            <person name="Echenique V."/>
        </authorList>
    </citation>
    <scope>NUCLEOTIDE SEQUENCE [LARGE SCALE GENOMIC DNA]</scope>
    <source>
        <strain evidence="3">cv. Victoria</strain>
        <tissue evidence="2">Leaf</tissue>
    </source>
</reference>
<sequence length="747" mass="82576">MAGAPPTRAELDFADVFGGPPRRSSGNERPSRRGSMDSSSFESSAPRARSGGPETPVFGDRGSGDRRRQLGEEFYRDIFPGSETASPRRPGAGDWGDVFGGPASPGSAARPRSSFSMKFNRGTDSSMPTSPSWQTSNRNDDGTSYDYSVPTSSPNSQLKHYLAQEEPQQDSRKKPSSWHPPFLSRFRSQNGDKKNTSNYVSSMESEGEGTHVSYESIMASNKFHFSFYKWAGKGTLLVLPATTEDKDAAIIGLRSFPQVVVQEFDLIDEEDSMSTATGASKSQTDYEDSKSGKHSTSPASKEGPMALFFDDYMQGRKHSTDYSKNDVSSYSPSAKSSQSASGEKHRSSRVKRKVKDFMKIFSLEDSPKRKGAPEAQDQTSSVKKESKTELQDKFTISSSEANEDVITIQMNNQNAVMPSLLITGGRKDKIDNTVDHGERYIEDLDGCLVEHLSADPSLHNNQEKEQIKLGGYSKNGVSSDSPSAKSSRSPSLEKSHSGRVKGKVKGFMKIFSPKGSPKRKGAPDAQDQTSSVKNESKTELQDKFTVSSSEADEDVKTTQMSNQNAFMLSPMSEGQERLEKPVLISDSKMDTNSARNEAVPNELITGGRNDNLDNIIDLGEIYVEDLDVCLVEHISEDPVLHNDQEKEQIKIAESKIREWSRGKEGNIRSLLSTLQYVLWPESGWKPIPLVDVIEGAAVKKAYQKALLCLHPDKLQQRRAAMHQKYIAEKVFDILQESWKEFNSVTFG</sequence>
<dbReference type="Gramene" id="TVU48070">
    <property type="protein sequence ID" value="TVU48070"/>
    <property type="gene ID" value="EJB05_07692"/>
</dbReference>
<dbReference type="FunFam" id="1.10.287.110:FF:000043">
    <property type="entry name" value="J-domain protein required for chloroplast accumulation response 1"/>
    <property type="match status" value="1"/>
</dbReference>
<comment type="caution">
    <text evidence="2">The sequence shown here is derived from an EMBL/GenBank/DDBJ whole genome shotgun (WGS) entry which is preliminary data.</text>
</comment>
<name>A0A5J9WL54_9POAL</name>
<feature type="compositionally biased region" description="Basic and acidic residues" evidence="1">
    <location>
        <begin position="382"/>
        <end position="392"/>
    </location>
</feature>
<dbReference type="AlphaFoldDB" id="A0A5J9WL54"/>
<evidence type="ECO:0000313" key="2">
    <source>
        <dbReference type="EMBL" id="TVU48070.1"/>
    </source>
</evidence>
<dbReference type="Gene3D" id="1.10.287.110">
    <property type="entry name" value="DnaJ domain"/>
    <property type="match status" value="1"/>
</dbReference>
<keyword evidence="3" id="KW-1185">Reference proteome</keyword>
<dbReference type="OrthoDB" id="1717591at2759"/>
<dbReference type="GO" id="GO:0031982">
    <property type="term" value="C:vesicle"/>
    <property type="evidence" value="ECO:0007669"/>
    <property type="project" value="TreeGrafter"/>
</dbReference>
<feature type="compositionally biased region" description="Low complexity" evidence="1">
    <location>
        <begin position="100"/>
        <end position="116"/>
    </location>
</feature>
<dbReference type="InterPro" id="IPR036869">
    <property type="entry name" value="J_dom_sf"/>
</dbReference>
<evidence type="ECO:0000313" key="3">
    <source>
        <dbReference type="Proteomes" id="UP000324897"/>
    </source>
</evidence>
<dbReference type="EMBL" id="RWGY01000004">
    <property type="protein sequence ID" value="TVU48070.1"/>
    <property type="molecule type" value="Genomic_DNA"/>
</dbReference>
<feature type="compositionally biased region" description="Basic and acidic residues" evidence="1">
    <location>
        <begin position="62"/>
        <end position="76"/>
    </location>
</feature>
<feature type="compositionally biased region" description="Low complexity" evidence="1">
    <location>
        <begin position="328"/>
        <end position="341"/>
    </location>
</feature>
<dbReference type="GO" id="GO:0030276">
    <property type="term" value="F:clathrin binding"/>
    <property type="evidence" value="ECO:0007669"/>
    <property type="project" value="TreeGrafter"/>
</dbReference>
<proteinExistence type="predicted"/>
<feature type="region of interest" description="Disordered" evidence="1">
    <location>
        <begin position="1"/>
        <end position="206"/>
    </location>
</feature>
<feature type="region of interest" description="Disordered" evidence="1">
    <location>
        <begin position="271"/>
        <end position="305"/>
    </location>
</feature>
<gene>
    <name evidence="2" type="ORF">EJB05_07692</name>
</gene>
<feature type="region of interest" description="Disordered" evidence="1">
    <location>
        <begin position="319"/>
        <end position="350"/>
    </location>
</feature>
<dbReference type="SUPFAM" id="SSF46565">
    <property type="entry name" value="Chaperone J-domain"/>
    <property type="match status" value="1"/>
</dbReference>
<dbReference type="GO" id="GO:0072318">
    <property type="term" value="P:clathrin coat disassembly"/>
    <property type="evidence" value="ECO:0007669"/>
    <property type="project" value="TreeGrafter"/>
</dbReference>
<feature type="region of interest" description="Disordered" evidence="1">
    <location>
        <begin position="362"/>
        <end position="396"/>
    </location>
</feature>
<feature type="region of interest" description="Disordered" evidence="1">
    <location>
        <begin position="470"/>
        <end position="557"/>
    </location>
</feature>
<evidence type="ECO:0008006" key="4">
    <source>
        <dbReference type="Google" id="ProtNLM"/>
    </source>
</evidence>
<feature type="compositionally biased region" description="Polar residues" evidence="1">
    <location>
        <begin position="273"/>
        <end position="283"/>
    </location>
</feature>
<feature type="compositionally biased region" description="Basic residues" evidence="1">
    <location>
        <begin position="497"/>
        <end position="506"/>
    </location>
</feature>
<dbReference type="GO" id="GO:0072583">
    <property type="term" value="P:clathrin-dependent endocytosis"/>
    <property type="evidence" value="ECO:0007669"/>
    <property type="project" value="TreeGrafter"/>
</dbReference>
<feature type="compositionally biased region" description="Polar residues" evidence="1">
    <location>
        <begin position="122"/>
        <end position="137"/>
    </location>
</feature>
<organism evidence="2 3">
    <name type="scientific">Eragrostis curvula</name>
    <name type="common">weeping love grass</name>
    <dbReference type="NCBI Taxonomy" id="38414"/>
    <lineage>
        <taxon>Eukaryota</taxon>
        <taxon>Viridiplantae</taxon>
        <taxon>Streptophyta</taxon>
        <taxon>Embryophyta</taxon>
        <taxon>Tracheophyta</taxon>
        <taxon>Spermatophyta</taxon>
        <taxon>Magnoliopsida</taxon>
        <taxon>Liliopsida</taxon>
        <taxon>Poales</taxon>
        <taxon>Poaceae</taxon>
        <taxon>PACMAD clade</taxon>
        <taxon>Chloridoideae</taxon>
        <taxon>Eragrostideae</taxon>
        <taxon>Eragrostidinae</taxon>
        <taxon>Eragrostis</taxon>
    </lineage>
</organism>
<feature type="compositionally biased region" description="Basic and acidic residues" evidence="1">
    <location>
        <begin position="25"/>
        <end position="35"/>
    </location>
</feature>
<dbReference type="PANTHER" id="PTHR23172:SF64">
    <property type="entry name" value="J DOMAIN-CONTAINING PROTEIN REQUIRED FOR CHLOROPLAST ACCUMULATION RESPONSE 1"/>
    <property type="match status" value="1"/>
</dbReference>
<dbReference type="GO" id="GO:0005737">
    <property type="term" value="C:cytoplasm"/>
    <property type="evidence" value="ECO:0007669"/>
    <property type="project" value="TreeGrafter"/>
</dbReference>
<feature type="compositionally biased region" description="Polar residues" evidence="1">
    <location>
        <begin position="145"/>
        <end position="158"/>
    </location>
</feature>
<dbReference type="Proteomes" id="UP000324897">
    <property type="component" value="Chromosome 5"/>
</dbReference>
<feature type="compositionally biased region" description="Low complexity" evidence="1">
    <location>
        <begin position="478"/>
        <end position="490"/>
    </location>
</feature>
<accession>A0A5J9WL54</accession>
<evidence type="ECO:0000256" key="1">
    <source>
        <dbReference type="SAM" id="MobiDB-lite"/>
    </source>
</evidence>
<protein>
    <recommendedName>
        <fullName evidence="4">J domain-containing protein</fullName>
    </recommendedName>
</protein>
<dbReference type="PANTHER" id="PTHR23172">
    <property type="entry name" value="AUXILIN/CYCLIN G-ASSOCIATED KINASE-RELATED"/>
    <property type="match status" value="1"/>
</dbReference>